<feature type="coiled-coil region" evidence="1">
    <location>
        <begin position="24"/>
        <end position="66"/>
    </location>
</feature>
<sequence length="141" mass="15134">MKKEHNRLQSEVLKTKGRVELESKEEARHLVEDAEARAKKIVNRARSEARAIVGDAEKRLIELQAQRDAIAAYIGDLNLAVGEAARKAGEGASRRRATRRTAAKPAARTAAKPAVKAVPPATKPVPPTARSTSSRKPAAGS</sequence>
<evidence type="ECO:0000256" key="2">
    <source>
        <dbReference type="SAM" id="MobiDB-lite"/>
    </source>
</evidence>
<accession>A0A6J6G2S3</accession>
<feature type="region of interest" description="Disordered" evidence="2">
    <location>
        <begin position="86"/>
        <end position="141"/>
    </location>
</feature>
<evidence type="ECO:0000256" key="1">
    <source>
        <dbReference type="SAM" id="Coils"/>
    </source>
</evidence>
<reference evidence="3" key="1">
    <citation type="submission" date="2020-05" db="EMBL/GenBank/DDBJ databases">
        <authorList>
            <person name="Chiriac C."/>
            <person name="Salcher M."/>
            <person name="Ghai R."/>
            <person name="Kavagutti S V."/>
        </authorList>
    </citation>
    <scope>NUCLEOTIDE SEQUENCE</scope>
</reference>
<keyword evidence="1" id="KW-0175">Coiled coil</keyword>
<dbReference type="AlphaFoldDB" id="A0A6J6G2S3"/>
<organism evidence="3">
    <name type="scientific">freshwater metagenome</name>
    <dbReference type="NCBI Taxonomy" id="449393"/>
    <lineage>
        <taxon>unclassified sequences</taxon>
        <taxon>metagenomes</taxon>
        <taxon>ecological metagenomes</taxon>
    </lineage>
</organism>
<evidence type="ECO:0000313" key="3">
    <source>
        <dbReference type="EMBL" id="CAB4594309.1"/>
    </source>
</evidence>
<dbReference type="EMBL" id="CAEZUE010000081">
    <property type="protein sequence ID" value="CAB4594309.1"/>
    <property type="molecule type" value="Genomic_DNA"/>
</dbReference>
<protein>
    <submittedName>
        <fullName evidence="3">Unannotated protein</fullName>
    </submittedName>
</protein>
<feature type="compositionally biased region" description="Low complexity" evidence="2">
    <location>
        <begin position="103"/>
        <end position="120"/>
    </location>
</feature>
<proteinExistence type="predicted"/>
<name>A0A6J6G2S3_9ZZZZ</name>
<gene>
    <name evidence="3" type="ORF">UFOPK1788_00702</name>
</gene>